<organism evidence="2 3">
    <name type="scientific">Apiospora arundinis</name>
    <dbReference type="NCBI Taxonomy" id="335852"/>
    <lineage>
        <taxon>Eukaryota</taxon>
        <taxon>Fungi</taxon>
        <taxon>Dikarya</taxon>
        <taxon>Ascomycota</taxon>
        <taxon>Pezizomycotina</taxon>
        <taxon>Sordariomycetes</taxon>
        <taxon>Xylariomycetidae</taxon>
        <taxon>Amphisphaeriales</taxon>
        <taxon>Apiosporaceae</taxon>
        <taxon>Apiospora</taxon>
    </lineage>
</organism>
<proteinExistence type="predicted"/>
<evidence type="ECO:0000313" key="3">
    <source>
        <dbReference type="Proteomes" id="UP001390339"/>
    </source>
</evidence>
<evidence type="ECO:0000313" key="2">
    <source>
        <dbReference type="EMBL" id="KAK8863202.1"/>
    </source>
</evidence>
<evidence type="ECO:0000256" key="1">
    <source>
        <dbReference type="SAM" id="Phobius"/>
    </source>
</evidence>
<dbReference type="Proteomes" id="UP001390339">
    <property type="component" value="Unassembled WGS sequence"/>
</dbReference>
<feature type="transmembrane region" description="Helical" evidence="1">
    <location>
        <begin position="975"/>
        <end position="995"/>
    </location>
</feature>
<dbReference type="EMBL" id="JAPCWZ010000005">
    <property type="protein sequence ID" value="KAK8863202.1"/>
    <property type="molecule type" value="Genomic_DNA"/>
</dbReference>
<keyword evidence="1" id="KW-0812">Transmembrane</keyword>
<reference evidence="2 3" key="1">
    <citation type="journal article" date="2024" name="IMA Fungus">
        <title>Apiospora arundinis, a panoply of carbohydrate-active enzymes and secondary metabolites.</title>
        <authorList>
            <person name="Sorensen T."/>
            <person name="Petersen C."/>
            <person name="Muurmann A.T."/>
            <person name="Christiansen J.V."/>
            <person name="Brundto M.L."/>
            <person name="Overgaard C.K."/>
            <person name="Boysen A.T."/>
            <person name="Wollenberg R.D."/>
            <person name="Larsen T.O."/>
            <person name="Sorensen J.L."/>
            <person name="Nielsen K.L."/>
            <person name="Sondergaard T.E."/>
        </authorList>
    </citation>
    <scope>NUCLEOTIDE SEQUENCE [LARGE SCALE GENOMIC DNA]</scope>
    <source>
        <strain evidence="2 3">AAU 773</strain>
    </source>
</reference>
<dbReference type="PANTHER" id="PTHR39596">
    <property type="match status" value="1"/>
</dbReference>
<sequence>MDHVAYPDDAALDPLAVPYICNTEFLAIYNSGGFRDFPDKAGWVSGSDINGDARKSNWLACSHADLARRAQAWLYFGLVSAFLEMPIQDVVEVMVTNRDDETRVICSAALPDLLRKRQHIFSGPTGGSARPKRKQQALHENDEKLRLLRAVSLHSEQLERRVGEGSRVPSPEDDRLQVISCSIRILLQTLGCAKFEDSSATLKRLETHSSTPRYPGTSNRRWRVPNTIAIQRRMIHAGWCPAQIRQLSQAYSCSSMYFFSGLRRQEAVTHVGCSETECIAYNVDSSTYKQAHTTPNCECFMKEIDTTELNRRIIQGQLPIVVASVKPDGGVDLKLDNFNLRGGFVAVSHVWSGGLGNPDSNGLHMCQLKRIMNLARERLQKRPFWLGNSTGKVAFWLDTLCIPSGEGPGVKAAKGIAISKMSVIFSEATAVMVLDQELQKIDVKGMAFANTLAYVLCSAWMMRCWTLREASLANNAFVQFRDARVPLKLPRSSSRSAKTEASSALLAELGNALILLEDVSWTRPGRKAMWNLRKLEVHQAFAFSATWNNFLGRSTTKAKDFYRNFSAMQDLTANSVNSLLPKRLDNTAEGHDNIMKAILKGHATLPLSLLYLETAHGDDLGNGGGGSFVPPFPPTVRLDASLGYMKVFSDYLVIKRSHKPATIDELPQALLENMALHERFTIRINCWLNQKFPAMTAEHPMIDSICFEYQAPAPILSHTVRVPNSEDTNGYQHFHIDSHLAGRTSGLSSPPAGMGPGGEIVDYVVVCPDLRQWHDYAEWYHCRGALFKKTKSSGSRYELLYLRSVHIAFEDAGMSVDTVSPRKSQMIEKEFYTANLVPEDVKLLVHCDISSWPSAEHYFDSPEEPLFQHVHGCLMGLTMLSVQLGWILWFVVGMSLNVGRVPMGCIFVFKVLLMGAEAIWFTPVAERLQQRFWVEDFSGGAPTNSDQADGGRAAGWHAWEVSLLYPSLLFGPRRFLVGLAALIVIGTLTLTTTVMGNGAAGVWGFSVVLFEVAVRTSAYLLWTYGMRTDLVRSWVDFLDVWWLRFVASVLDPFRNAHVTRSRKHEPYREELDVNPELFLWG</sequence>
<keyword evidence="1" id="KW-1133">Transmembrane helix</keyword>
<keyword evidence="3" id="KW-1185">Reference proteome</keyword>
<gene>
    <name evidence="2" type="ORF">PGQ11_009437</name>
</gene>
<protein>
    <submittedName>
        <fullName evidence="2">HET domain-containing protein</fullName>
    </submittedName>
</protein>
<keyword evidence="1" id="KW-0472">Membrane</keyword>
<dbReference type="PANTHER" id="PTHR39596:SF2">
    <property type="entry name" value="HET DOMAIN PROTEIN (AFU_ORTHOLOGUE AFUA_1G17550)-RELATED"/>
    <property type="match status" value="1"/>
</dbReference>
<feature type="transmembrane region" description="Helical" evidence="1">
    <location>
        <begin position="874"/>
        <end position="892"/>
    </location>
</feature>
<comment type="caution">
    <text evidence="2">The sequence shown here is derived from an EMBL/GenBank/DDBJ whole genome shotgun (WGS) entry which is preliminary data.</text>
</comment>
<accession>A0ABR2IIR4</accession>
<name>A0ABR2IIR4_9PEZI</name>
<feature type="transmembrane region" description="Helical" evidence="1">
    <location>
        <begin position="1002"/>
        <end position="1022"/>
    </location>
</feature>